<dbReference type="InterPro" id="IPR001199">
    <property type="entry name" value="Cyt_B5-like_heme/steroid-bd"/>
</dbReference>
<dbReference type="GO" id="GO:0046872">
    <property type="term" value="F:metal ion binding"/>
    <property type="evidence" value="ECO:0007669"/>
    <property type="project" value="UniProtKB-KW"/>
</dbReference>
<keyword evidence="1" id="KW-0349">Heme</keyword>
<dbReference type="PANTHER" id="PTHR19359:SF14">
    <property type="entry name" value="CYTOCHROME B5 A"/>
    <property type="match status" value="1"/>
</dbReference>
<dbReference type="Gene3D" id="3.10.120.10">
    <property type="entry name" value="Cytochrome b5-like heme/steroid binding domain"/>
    <property type="match status" value="1"/>
</dbReference>
<dbReference type="PRINTS" id="PR00363">
    <property type="entry name" value="CYTOCHROMEB5"/>
</dbReference>
<evidence type="ECO:0000256" key="1">
    <source>
        <dbReference type="ARBA" id="ARBA00022617"/>
    </source>
</evidence>
<dbReference type="PANTHER" id="PTHR19359">
    <property type="entry name" value="CYTOCHROME B5"/>
    <property type="match status" value="1"/>
</dbReference>
<dbReference type="SUPFAM" id="SSF55856">
    <property type="entry name" value="Cytochrome b5-like heme/steroid binding domain"/>
    <property type="match status" value="1"/>
</dbReference>
<keyword evidence="3" id="KW-0408">Iron</keyword>
<protein>
    <submittedName>
        <fullName evidence="6">Cytochrome b5</fullName>
    </submittedName>
</protein>
<accession>A0A0N0RRZ6</accession>
<dbReference type="PROSITE" id="PS50255">
    <property type="entry name" value="CYTOCHROME_B5_2"/>
    <property type="match status" value="1"/>
</dbReference>
<dbReference type="FunFam" id="3.10.120.10:FF:000007">
    <property type="entry name" value="Sulfite oxidase, mitochondrial"/>
    <property type="match status" value="1"/>
</dbReference>
<proteinExistence type="inferred from homology"/>
<dbReference type="STRING" id="77020.A0A0N0RRZ6"/>
<dbReference type="AlphaFoldDB" id="A0A0N0RRZ6"/>
<evidence type="ECO:0000259" key="5">
    <source>
        <dbReference type="PROSITE" id="PS50255"/>
    </source>
</evidence>
<dbReference type="InterPro" id="IPR036400">
    <property type="entry name" value="Cyt_B5-like_heme/steroid_sf"/>
</dbReference>
<dbReference type="InterPro" id="IPR050668">
    <property type="entry name" value="Cytochrome_b5"/>
</dbReference>
<dbReference type="RefSeq" id="XP_017990761.1">
    <property type="nucleotide sequence ID" value="XM_018136023.1"/>
</dbReference>
<evidence type="ECO:0000256" key="2">
    <source>
        <dbReference type="ARBA" id="ARBA00022723"/>
    </source>
</evidence>
<dbReference type="SMART" id="SM01117">
    <property type="entry name" value="Cyt-b5"/>
    <property type="match status" value="1"/>
</dbReference>
<comment type="similarity">
    <text evidence="4">Belongs to the cytochrome b5 family.</text>
</comment>
<name>A0A0N0RRZ6_9BASI</name>
<dbReference type="VEuPathDB" id="FungiDB:Malapachy_1519"/>
<dbReference type="Proteomes" id="UP000037751">
    <property type="component" value="Unassembled WGS sequence"/>
</dbReference>
<sequence>MSKTFSMDEVKEHNSQDSAWIVIKGDVYDVTPWLDDHPGGSKILIKNAGKDATDKFMNFHPDNVLKDIAPKYKIGTLAEGSKL</sequence>
<feature type="domain" description="Cytochrome b5 heme-binding" evidence="5">
    <location>
        <begin position="2"/>
        <end position="78"/>
    </location>
</feature>
<comment type="caution">
    <text evidence="6">The sequence shown here is derived from an EMBL/GenBank/DDBJ whole genome shotgun (WGS) entry which is preliminary data.</text>
</comment>
<keyword evidence="2" id="KW-0479">Metal-binding</keyword>
<dbReference type="EMBL" id="LGAV01000007">
    <property type="protein sequence ID" value="KOS13129.1"/>
    <property type="molecule type" value="Genomic_DNA"/>
</dbReference>
<dbReference type="GO" id="GO:0016020">
    <property type="term" value="C:membrane"/>
    <property type="evidence" value="ECO:0007669"/>
    <property type="project" value="TreeGrafter"/>
</dbReference>
<dbReference type="GO" id="GO:0020037">
    <property type="term" value="F:heme binding"/>
    <property type="evidence" value="ECO:0007669"/>
    <property type="project" value="TreeGrafter"/>
</dbReference>
<evidence type="ECO:0000256" key="3">
    <source>
        <dbReference type="ARBA" id="ARBA00023004"/>
    </source>
</evidence>
<dbReference type="OrthoDB" id="260519at2759"/>
<gene>
    <name evidence="6" type="ORF">Malapachy_1519</name>
</gene>
<evidence type="ECO:0000313" key="6">
    <source>
        <dbReference type="EMBL" id="KOS13129.1"/>
    </source>
</evidence>
<evidence type="ECO:0000313" key="7">
    <source>
        <dbReference type="Proteomes" id="UP000037751"/>
    </source>
</evidence>
<dbReference type="Pfam" id="PF00173">
    <property type="entry name" value="Cyt-b5"/>
    <property type="match status" value="1"/>
</dbReference>
<organism evidence="6 7">
    <name type="scientific">Malassezia pachydermatis</name>
    <dbReference type="NCBI Taxonomy" id="77020"/>
    <lineage>
        <taxon>Eukaryota</taxon>
        <taxon>Fungi</taxon>
        <taxon>Dikarya</taxon>
        <taxon>Basidiomycota</taxon>
        <taxon>Ustilaginomycotina</taxon>
        <taxon>Malasseziomycetes</taxon>
        <taxon>Malasseziales</taxon>
        <taxon>Malasseziaceae</taxon>
        <taxon>Malassezia</taxon>
    </lineage>
</organism>
<evidence type="ECO:0000256" key="4">
    <source>
        <dbReference type="ARBA" id="ARBA00038168"/>
    </source>
</evidence>
<dbReference type="GeneID" id="28727898"/>
<reference evidence="6 7" key="1">
    <citation type="submission" date="2015-07" db="EMBL/GenBank/DDBJ databases">
        <title>Draft Genome Sequence of Malassezia furfur CBS1878 and Malassezia pachydermatis CBS1879.</title>
        <authorList>
            <person name="Triana S."/>
            <person name="Ohm R."/>
            <person name="Gonzalez A."/>
            <person name="DeCock H."/>
            <person name="Restrepo S."/>
            <person name="Celis A."/>
        </authorList>
    </citation>
    <scope>NUCLEOTIDE SEQUENCE [LARGE SCALE GENOMIC DNA]</scope>
    <source>
        <strain evidence="6 7">CBS 1879</strain>
    </source>
</reference>
<keyword evidence="7" id="KW-1185">Reference proteome</keyword>